<feature type="domain" description="SLH" evidence="3">
    <location>
        <begin position="533"/>
        <end position="593"/>
    </location>
</feature>
<evidence type="ECO:0000259" key="3">
    <source>
        <dbReference type="PROSITE" id="PS51272"/>
    </source>
</evidence>
<dbReference type="InterPro" id="IPR051465">
    <property type="entry name" value="Cell_Envelope_Struct_Comp"/>
</dbReference>
<dbReference type="PANTHER" id="PTHR43308">
    <property type="entry name" value="OUTER MEMBRANE PROTEIN ALPHA-RELATED"/>
    <property type="match status" value="1"/>
</dbReference>
<dbReference type="STRING" id="1045775.SAMN05216378_0263"/>
<dbReference type="Gene3D" id="2.60.40.680">
    <property type="match status" value="1"/>
</dbReference>
<evidence type="ECO:0000313" key="4">
    <source>
        <dbReference type="EMBL" id="SFD51176.1"/>
    </source>
</evidence>
<dbReference type="RefSeq" id="WP_091180113.1">
    <property type="nucleotide sequence ID" value="NZ_FOMT01000001.1"/>
</dbReference>
<evidence type="ECO:0000256" key="2">
    <source>
        <dbReference type="SAM" id="SignalP"/>
    </source>
</evidence>
<reference evidence="5" key="1">
    <citation type="submission" date="2016-10" db="EMBL/GenBank/DDBJ databases">
        <authorList>
            <person name="Varghese N."/>
            <person name="Submissions S."/>
        </authorList>
    </citation>
    <scope>NUCLEOTIDE SEQUENCE [LARGE SCALE GENOMIC DNA]</scope>
    <source>
        <strain evidence="5">CGMCC 1.10784</strain>
    </source>
</reference>
<feature type="signal peptide" evidence="2">
    <location>
        <begin position="1"/>
        <end position="34"/>
    </location>
</feature>
<sequence length="593" mass="62338">MIHTKRKSALRKIQLICLSLLLAGSILLSGFSLAADVAYAAPSYTLSVSNNEPVTGREVRVQVIGQELSDVYATELQATFDTDHLRFKSASSDRFGYAVAPAVKGSQIVMAFTKVGPISGESGTVVLAEMVFEATALGSGTVELKKVKTVDSAMTVVDHDANAIASLKVVAAPNDPGPGTDPGSNGGSGGDTPIVVDEEGGKIVIKPTPKVDSSTGRVVWTIDESTWLKAIAKMTAAGGGLKKIQLALTEVPGSTSHALELPAVAFSDSADVVQVEISTPFGTVTVPSNMFRDGKPPAGNIEFRIEQADIAGLNDKLRAQIGDRPVIDLSVHSGGQEISWSNPNGPATISIPYRPTAEEKANPEHITIWSIDGQGNAIAVPSGRYDAATGSVLFQATHFGKFAVVFVQKTFDDLSKFAWAKSAIEVMASKGIINGVSATEYRPEASVSRADFALLLVRTMGLQGAKGEAFSDVPADAYYAEAVAVLRGMGIATGTGDNEFRPNDAISRQDMMVLIAKALSNANKAVPAPADPLSGFTDAGSVAGYARDSVAGLIHAGLVNGSNQNIHPKAWTTRAETAVLMHRLYNYFYKQTL</sequence>
<dbReference type="InterPro" id="IPR001119">
    <property type="entry name" value="SLH_dom"/>
</dbReference>
<evidence type="ECO:0000256" key="1">
    <source>
        <dbReference type="SAM" id="MobiDB-lite"/>
    </source>
</evidence>
<dbReference type="InterPro" id="IPR008965">
    <property type="entry name" value="CBM2/CBM3_carb-bd_dom_sf"/>
</dbReference>
<feature type="domain" description="SLH" evidence="3">
    <location>
        <begin position="407"/>
        <end position="470"/>
    </location>
</feature>
<feature type="chain" id="PRO_5038750556" evidence="2">
    <location>
        <begin position="35"/>
        <end position="593"/>
    </location>
</feature>
<protein>
    <submittedName>
        <fullName evidence="4">S-layer homology domain-containing protein</fullName>
    </submittedName>
</protein>
<dbReference type="PANTHER" id="PTHR43308:SF5">
    <property type="entry name" value="S-LAYER PROTEIN _ PEPTIDOGLYCAN ENDO-BETA-N-ACETYLGLUCOSAMINIDASE"/>
    <property type="match status" value="1"/>
</dbReference>
<keyword evidence="2" id="KW-0732">Signal</keyword>
<name>A0A1I1SXP8_9BACL</name>
<accession>A0A1I1SXP8</accession>
<dbReference type="SUPFAM" id="SSF49384">
    <property type="entry name" value="Carbohydrate-binding domain"/>
    <property type="match status" value="1"/>
</dbReference>
<feature type="compositionally biased region" description="Low complexity" evidence="1">
    <location>
        <begin position="173"/>
        <end position="183"/>
    </location>
</feature>
<dbReference type="CDD" id="cd08547">
    <property type="entry name" value="Type_II_cohesin"/>
    <property type="match status" value="1"/>
</dbReference>
<dbReference type="Pfam" id="PF00395">
    <property type="entry name" value="SLH"/>
    <property type="match status" value="3"/>
</dbReference>
<organism evidence="4 5">
    <name type="scientific">Paenibacillus catalpae</name>
    <dbReference type="NCBI Taxonomy" id="1045775"/>
    <lineage>
        <taxon>Bacteria</taxon>
        <taxon>Bacillati</taxon>
        <taxon>Bacillota</taxon>
        <taxon>Bacilli</taxon>
        <taxon>Bacillales</taxon>
        <taxon>Paenibacillaceae</taxon>
        <taxon>Paenibacillus</taxon>
    </lineage>
</organism>
<gene>
    <name evidence="4" type="ORF">SAMN05216378_0263</name>
</gene>
<dbReference type="AlphaFoldDB" id="A0A1I1SXP8"/>
<proteinExistence type="predicted"/>
<keyword evidence="5" id="KW-1185">Reference proteome</keyword>
<evidence type="ECO:0000313" key="5">
    <source>
        <dbReference type="Proteomes" id="UP000198855"/>
    </source>
</evidence>
<dbReference type="GO" id="GO:0030246">
    <property type="term" value="F:carbohydrate binding"/>
    <property type="evidence" value="ECO:0007669"/>
    <property type="project" value="InterPro"/>
</dbReference>
<dbReference type="Proteomes" id="UP000198855">
    <property type="component" value="Unassembled WGS sequence"/>
</dbReference>
<dbReference type="PROSITE" id="PS51272">
    <property type="entry name" value="SLH"/>
    <property type="match status" value="3"/>
</dbReference>
<dbReference type="OrthoDB" id="2497113at2"/>
<dbReference type="EMBL" id="FOMT01000001">
    <property type="protein sequence ID" value="SFD51176.1"/>
    <property type="molecule type" value="Genomic_DNA"/>
</dbReference>
<feature type="domain" description="SLH" evidence="3">
    <location>
        <begin position="471"/>
        <end position="529"/>
    </location>
</feature>
<feature type="region of interest" description="Disordered" evidence="1">
    <location>
        <begin position="171"/>
        <end position="193"/>
    </location>
</feature>